<keyword evidence="3" id="KW-1185">Reference proteome</keyword>
<evidence type="ECO:0000313" key="2">
    <source>
        <dbReference type="EMBL" id="ORX62847.1"/>
    </source>
</evidence>
<gene>
    <name evidence="2" type="ORF">DM01DRAFT_307781</name>
</gene>
<dbReference type="InterPro" id="IPR036047">
    <property type="entry name" value="F-box-like_dom_sf"/>
</dbReference>
<protein>
    <recommendedName>
        <fullName evidence="1">F-box domain-containing protein</fullName>
    </recommendedName>
</protein>
<evidence type="ECO:0000259" key="1">
    <source>
        <dbReference type="PROSITE" id="PS50181"/>
    </source>
</evidence>
<dbReference type="SUPFAM" id="SSF81383">
    <property type="entry name" value="F-box domain"/>
    <property type="match status" value="1"/>
</dbReference>
<dbReference type="AlphaFoldDB" id="A0A1X2GXN9"/>
<proteinExistence type="predicted"/>
<accession>A0A1X2GXN9</accession>
<dbReference type="InterPro" id="IPR001810">
    <property type="entry name" value="F-box_dom"/>
</dbReference>
<feature type="domain" description="F-box" evidence="1">
    <location>
        <begin position="8"/>
        <end position="57"/>
    </location>
</feature>
<dbReference type="PROSITE" id="PS50181">
    <property type="entry name" value="FBOX"/>
    <property type="match status" value="1"/>
</dbReference>
<comment type="caution">
    <text evidence="2">The sequence shown here is derived from an EMBL/GenBank/DDBJ whole genome shotgun (WGS) entry which is preliminary data.</text>
</comment>
<sequence length="57" mass="6454">MTASDDSPAFILTLPWEIVYKIVDYIHLDDLLTLRLVCQHWDVMLSHGSLAGPDQLS</sequence>
<dbReference type="OrthoDB" id="4194555at2759"/>
<reference evidence="2 3" key="1">
    <citation type="submission" date="2016-07" db="EMBL/GenBank/DDBJ databases">
        <title>Pervasive Adenine N6-methylation of Active Genes in Fungi.</title>
        <authorList>
            <consortium name="DOE Joint Genome Institute"/>
            <person name="Mondo S.J."/>
            <person name="Dannebaum R.O."/>
            <person name="Kuo R.C."/>
            <person name="Labutti K."/>
            <person name="Haridas S."/>
            <person name="Kuo A."/>
            <person name="Salamov A."/>
            <person name="Ahrendt S.R."/>
            <person name="Lipzen A."/>
            <person name="Sullivan W."/>
            <person name="Andreopoulos W.B."/>
            <person name="Clum A."/>
            <person name="Lindquist E."/>
            <person name="Daum C."/>
            <person name="Ramamoorthy G.K."/>
            <person name="Gryganskyi A."/>
            <person name="Culley D."/>
            <person name="Magnuson J.K."/>
            <person name="James T.Y."/>
            <person name="O'Malley M.A."/>
            <person name="Stajich J.E."/>
            <person name="Spatafora J.W."/>
            <person name="Visel A."/>
            <person name="Grigoriev I.V."/>
        </authorList>
    </citation>
    <scope>NUCLEOTIDE SEQUENCE [LARGE SCALE GENOMIC DNA]</scope>
    <source>
        <strain evidence="2 3">NRRL 3301</strain>
    </source>
</reference>
<dbReference type="Gene3D" id="1.20.1280.50">
    <property type="match status" value="1"/>
</dbReference>
<dbReference type="EMBL" id="MCGT01000001">
    <property type="protein sequence ID" value="ORX62847.1"/>
    <property type="molecule type" value="Genomic_DNA"/>
</dbReference>
<dbReference type="Pfam" id="PF12937">
    <property type="entry name" value="F-box-like"/>
    <property type="match status" value="1"/>
</dbReference>
<evidence type="ECO:0000313" key="3">
    <source>
        <dbReference type="Proteomes" id="UP000242146"/>
    </source>
</evidence>
<name>A0A1X2GXN9_9FUNG</name>
<organism evidence="2 3">
    <name type="scientific">Hesseltinella vesiculosa</name>
    <dbReference type="NCBI Taxonomy" id="101127"/>
    <lineage>
        <taxon>Eukaryota</taxon>
        <taxon>Fungi</taxon>
        <taxon>Fungi incertae sedis</taxon>
        <taxon>Mucoromycota</taxon>
        <taxon>Mucoromycotina</taxon>
        <taxon>Mucoromycetes</taxon>
        <taxon>Mucorales</taxon>
        <taxon>Cunninghamellaceae</taxon>
        <taxon>Hesseltinella</taxon>
    </lineage>
</organism>
<dbReference type="Proteomes" id="UP000242146">
    <property type="component" value="Unassembled WGS sequence"/>
</dbReference>